<protein>
    <recommendedName>
        <fullName evidence="4">Transporter</fullName>
    </recommendedName>
</protein>
<gene>
    <name evidence="2" type="ORF">HUW51_06800</name>
</gene>
<dbReference type="EMBL" id="CP055156">
    <property type="protein sequence ID" value="QNF32450.1"/>
    <property type="molecule type" value="Genomic_DNA"/>
</dbReference>
<dbReference type="KEGG" id="aswu:HUW51_06800"/>
<dbReference type="AlphaFoldDB" id="A0A7G7G5L6"/>
<proteinExistence type="predicted"/>
<organism evidence="2 3">
    <name type="scientific">Adhaeribacter swui</name>
    <dbReference type="NCBI Taxonomy" id="2086471"/>
    <lineage>
        <taxon>Bacteria</taxon>
        <taxon>Pseudomonadati</taxon>
        <taxon>Bacteroidota</taxon>
        <taxon>Cytophagia</taxon>
        <taxon>Cytophagales</taxon>
        <taxon>Hymenobacteraceae</taxon>
        <taxon>Adhaeribacter</taxon>
    </lineage>
</organism>
<feature type="signal peptide" evidence="1">
    <location>
        <begin position="1"/>
        <end position="26"/>
    </location>
</feature>
<keyword evidence="1" id="KW-0732">Signal</keyword>
<name>A0A7G7G5L6_9BACT</name>
<keyword evidence="3" id="KW-1185">Reference proteome</keyword>
<evidence type="ECO:0008006" key="4">
    <source>
        <dbReference type="Google" id="ProtNLM"/>
    </source>
</evidence>
<sequence>MACYVKIVLLSLAVLLLSLTAKQASAQTATDTTGLYRIETSDGNEYFGKIIIEDSTGIQLRTEKLGTIRIARPDIKTMITVNAKNLKNGTYWFDNPQSTRYLFSPNGYGLRAGEGYYQNIMVVVNQISVGITDNVSIGLGTVPLFLFGTSTPVWVLPKVSFPVVKDKFNVGAGALVGTVMGEESAGFGIVYGITTLGSRDKNISLGLGYGYAGGDWARTPTFTLSGMLRTGNRGYLLTENYLIGSADGSIGLITCGGRRIIKKVGLDFGLVLPTGSEIDTFIAIPFLGLTVPFGQKPTR</sequence>
<accession>A0A7G7G5L6</accession>
<evidence type="ECO:0000313" key="2">
    <source>
        <dbReference type="EMBL" id="QNF32450.1"/>
    </source>
</evidence>
<evidence type="ECO:0000256" key="1">
    <source>
        <dbReference type="SAM" id="SignalP"/>
    </source>
</evidence>
<feature type="chain" id="PRO_5028847848" description="Transporter" evidence="1">
    <location>
        <begin position="27"/>
        <end position="299"/>
    </location>
</feature>
<dbReference type="Proteomes" id="UP000515237">
    <property type="component" value="Chromosome"/>
</dbReference>
<reference evidence="2 3" key="1">
    <citation type="journal article" date="2018" name="Int. J. Syst. Evol. Microbiol.">
        <title>Adhaeribacter swui sp. nov., isolated from wet mud.</title>
        <authorList>
            <person name="Kim D.U."/>
            <person name="Kim K.W."/>
            <person name="Kang M.S."/>
            <person name="Kim J.Y."/>
            <person name="Jang J.H."/>
            <person name="Kim M.K."/>
        </authorList>
    </citation>
    <scope>NUCLEOTIDE SEQUENCE [LARGE SCALE GENOMIC DNA]</scope>
    <source>
        <strain evidence="2 3">KCTC 52873</strain>
    </source>
</reference>
<dbReference type="RefSeq" id="WP_185273229.1">
    <property type="nucleotide sequence ID" value="NZ_CP055156.1"/>
</dbReference>
<evidence type="ECO:0000313" key="3">
    <source>
        <dbReference type="Proteomes" id="UP000515237"/>
    </source>
</evidence>